<dbReference type="PANTHER" id="PTHR47718:SF17">
    <property type="entry name" value="PROTEIN FAR1-RELATED SEQUENCE 5-LIKE"/>
    <property type="match status" value="1"/>
</dbReference>
<evidence type="ECO:0000313" key="2">
    <source>
        <dbReference type="EMBL" id="KAK2638517.1"/>
    </source>
</evidence>
<feature type="domain" description="MULE transposase" evidence="1">
    <location>
        <begin position="45"/>
        <end position="137"/>
    </location>
</feature>
<reference evidence="2" key="1">
    <citation type="journal article" date="2023" name="Plant J.">
        <title>Genome sequences and population genomics provide insights into the demographic history, inbreeding, and mutation load of two 'living fossil' tree species of Dipteronia.</title>
        <authorList>
            <person name="Feng Y."/>
            <person name="Comes H.P."/>
            <person name="Chen J."/>
            <person name="Zhu S."/>
            <person name="Lu R."/>
            <person name="Zhang X."/>
            <person name="Li P."/>
            <person name="Qiu J."/>
            <person name="Olsen K.M."/>
            <person name="Qiu Y."/>
        </authorList>
    </citation>
    <scope>NUCLEOTIDE SEQUENCE</scope>
    <source>
        <strain evidence="2">KIB01</strain>
    </source>
</reference>
<evidence type="ECO:0000259" key="1">
    <source>
        <dbReference type="Pfam" id="PF10551"/>
    </source>
</evidence>
<protein>
    <recommendedName>
        <fullName evidence="1">MULE transposase domain-containing protein</fullName>
    </recommendedName>
</protein>
<organism evidence="2 3">
    <name type="scientific">Dipteronia dyeriana</name>
    <dbReference type="NCBI Taxonomy" id="168575"/>
    <lineage>
        <taxon>Eukaryota</taxon>
        <taxon>Viridiplantae</taxon>
        <taxon>Streptophyta</taxon>
        <taxon>Embryophyta</taxon>
        <taxon>Tracheophyta</taxon>
        <taxon>Spermatophyta</taxon>
        <taxon>Magnoliopsida</taxon>
        <taxon>eudicotyledons</taxon>
        <taxon>Gunneridae</taxon>
        <taxon>Pentapetalae</taxon>
        <taxon>rosids</taxon>
        <taxon>malvids</taxon>
        <taxon>Sapindales</taxon>
        <taxon>Sapindaceae</taxon>
        <taxon>Hippocastanoideae</taxon>
        <taxon>Acereae</taxon>
        <taxon>Dipteronia</taxon>
    </lineage>
</organism>
<dbReference type="Pfam" id="PF10551">
    <property type="entry name" value="MULE"/>
    <property type="match status" value="1"/>
</dbReference>
<name>A0AAD9TMJ3_9ROSI</name>
<accession>A0AAD9TMJ3</accession>
<dbReference type="EMBL" id="JANJYI010000008">
    <property type="protein sequence ID" value="KAK2638517.1"/>
    <property type="molecule type" value="Genomic_DNA"/>
</dbReference>
<sequence>MYLQSNVYSEISFYCRFSTNEKDRLANIFWGDSHPLFKHRCFGDVLIFNSTYKTNAYAKPLVLFVGVNNHRVTCVFGVLLSDEIMQSYIWVLNTLIESMGHKHPISILTDGDEAMRQAINEIFTHSRHRIYGWHVSKDAFTHLHKKEKKSPF</sequence>
<keyword evidence="3" id="KW-1185">Reference proteome</keyword>
<dbReference type="AlphaFoldDB" id="A0AAD9TMJ3"/>
<comment type="caution">
    <text evidence="2">The sequence shown here is derived from an EMBL/GenBank/DDBJ whole genome shotgun (WGS) entry which is preliminary data.</text>
</comment>
<dbReference type="Proteomes" id="UP001280121">
    <property type="component" value="Unassembled WGS sequence"/>
</dbReference>
<evidence type="ECO:0000313" key="3">
    <source>
        <dbReference type="Proteomes" id="UP001280121"/>
    </source>
</evidence>
<gene>
    <name evidence="2" type="ORF">Ddye_026312</name>
</gene>
<proteinExistence type="predicted"/>
<dbReference type="PANTHER" id="PTHR47718">
    <property type="entry name" value="OS01G0519700 PROTEIN"/>
    <property type="match status" value="1"/>
</dbReference>
<dbReference type="InterPro" id="IPR018289">
    <property type="entry name" value="MULE_transposase_dom"/>
</dbReference>